<dbReference type="PROSITE" id="PS00211">
    <property type="entry name" value="ABC_TRANSPORTER_1"/>
    <property type="match status" value="1"/>
</dbReference>
<dbReference type="SMART" id="SM00382">
    <property type="entry name" value="AAA"/>
    <property type="match status" value="1"/>
</dbReference>
<comment type="similarity">
    <text evidence="1">Belongs to the ABC transporter superfamily.</text>
</comment>
<evidence type="ECO:0000313" key="6">
    <source>
        <dbReference type="EMBL" id="MFC5823482.1"/>
    </source>
</evidence>
<dbReference type="InterPro" id="IPR003593">
    <property type="entry name" value="AAA+_ATPase"/>
</dbReference>
<name>A0ABW1CDQ0_9ACTN</name>
<dbReference type="RefSeq" id="WP_379513015.1">
    <property type="nucleotide sequence ID" value="NZ_JBHSPA010000009.1"/>
</dbReference>
<evidence type="ECO:0000256" key="4">
    <source>
        <dbReference type="ARBA" id="ARBA00022840"/>
    </source>
</evidence>
<dbReference type="InterPro" id="IPR017871">
    <property type="entry name" value="ABC_transporter-like_CS"/>
</dbReference>
<dbReference type="Proteomes" id="UP001596058">
    <property type="component" value="Unassembled WGS sequence"/>
</dbReference>
<accession>A0ABW1CDQ0</accession>
<dbReference type="SUPFAM" id="SSF52540">
    <property type="entry name" value="P-loop containing nucleoside triphosphate hydrolases"/>
    <property type="match status" value="1"/>
</dbReference>
<keyword evidence="4 6" id="KW-0067">ATP-binding</keyword>
<feature type="domain" description="ABC transporter" evidence="5">
    <location>
        <begin position="4"/>
        <end position="226"/>
    </location>
</feature>
<dbReference type="InterPro" id="IPR027417">
    <property type="entry name" value="P-loop_NTPase"/>
</dbReference>
<dbReference type="PROSITE" id="PS50893">
    <property type="entry name" value="ABC_TRANSPORTER_2"/>
    <property type="match status" value="1"/>
</dbReference>
<keyword evidence="2" id="KW-0813">Transport</keyword>
<keyword evidence="7" id="KW-1185">Reference proteome</keyword>
<protein>
    <submittedName>
        <fullName evidence="6">ABC transporter ATP-binding protein</fullName>
    </submittedName>
</protein>
<dbReference type="InterPro" id="IPR003439">
    <property type="entry name" value="ABC_transporter-like_ATP-bd"/>
</dbReference>
<sequence length="228" mass="23993">MTTISVEHVSKSFGKVAAVDDLSFETPPGAITAFLGPNGAGKTTTLRMILGLVTPDSGSVTVGGRPYRDLDRPLRQVGAVLEATAFHPGLSAEAHLRAVAIAAGLDVARVGQVLDLVDLREAARRKVRGFSLGMRQRLALATALLGEPGLLILDEPANGLDPTGIRWLRGFLRAYAVDGNSVLVSSHVLAEVEQIADHVMILAAGRLRWSGPLTAGSSLEELYLEVAG</sequence>
<reference evidence="7" key="1">
    <citation type="journal article" date="2019" name="Int. J. Syst. Evol. Microbiol.">
        <title>The Global Catalogue of Microorganisms (GCM) 10K type strain sequencing project: providing services to taxonomists for standard genome sequencing and annotation.</title>
        <authorList>
            <consortium name="The Broad Institute Genomics Platform"/>
            <consortium name="The Broad Institute Genome Sequencing Center for Infectious Disease"/>
            <person name="Wu L."/>
            <person name="Ma J."/>
        </authorList>
    </citation>
    <scope>NUCLEOTIDE SEQUENCE [LARGE SCALE GENOMIC DNA]</scope>
    <source>
        <strain evidence="7">CCUG 53903</strain>
    </source>
</reference>
<dbReference type="Gene3D" id="3.40.50.300">
    <property type="entry name" value="P-loop containing nucleotide triphosphate hydrolases"/>
    <property type="match status" value="1"/>
</dbReference>
<dbReference type="EMBL" id="JBHSPA010000009">
    <property type="protein sequence ID" value="MFC5823482.1"/>
    <property type="molecule type" value="Genomic_DNA"/>
</dbReference>
<evidence type="ECO:0000259" key="5">
    <source>
        <dbReference type="PROSITE" id="PS50893"/>
    </source>
</evidence>
<evidence type="ECO:0000313" key="7">
    <source>
        <dbReference type="Proteomes" id="UP001596058"/>
    </source>
</evidence>
<comment type="caution">
    <text evidence="6">The sequence shown here is derived from an EMBL/GenBank/DDBJ whole genome shotgun (WGS) entry which is preliminary data.</text>
</comment>
<evidence type="ECO:0000256" key="3">
    <source>
        <dbReference type="ARBA" id="ARBA00022741"/>
    </source>
</evidence>
<dbReference type="Pfam" id="PF00005">
    <property type="entry name" value="ABC_tran"/>
    <property type="match status" value="1"/>
</dbReference>
<dbReference type="PANTHER" id="PTHR43335:SF4">
    <property type="entry name" value="ABC TRANSPORTER, ATP-BINDING PROTEIN"/>
    <property type="match status" value="1"/>
</dbReference>
<gene>
    <name evidence="6" type="ORF">ACFPZ3_06430</name>
</gene>
<evidence type="ECO:0000256" key="2">
    <source>
        <dbReference type="ARBA" id="ARBA00022448"/>
    </source>
</evidence>
<dbReference type="PANTHER" id="PTHR43335">
    <property type="entry name" value="ABC TRANSPORTER, ATP-BINDING PROTEIN"/>
    <property type="match status" value="1"/>
</dbReference>
<evidence type="ECO:0000256" key="1">
    <source>
        <dbReference type="ARBA" id="ARBA00005417"/>
    </source>
</evidence>
<dbReference type="GO" id="GO:0005524">
    <property type="term" value="F:ATP binding"/>
    <property type="evidence" value="ECO:0007669"/>
    <property type="project" value="UniProtKB-KW"/>
</dbReference>
<keyword evidence="3" id="KW-0547">Nucleotide-binding</keyword>
<organism evidence="6 7">
    <name type="scientific">Nonomuraea insulae</name>
    <dbReference type="NCBI Taxonomy" id="1616787"/>
    <lineage>
        <taxon>Bacteria</taxon>
        <taxon>Bacillati</taxon>
        <taxon>Actinomycetota</taxon>
        <taxon>Actinomycetes</taxon>
        <taxon>Streptosporangiales</taxon>
        <taxon>Streptosporangiaceae</taxon>
        <taxon>Nonomuraea</taxon>
    </lineage>
</organism>
<proteinExistence type="inferred from homology"/>